<dbReference type="GO" id="GO:0016020">
    <property type="term" value="C:membrane"/>
    <property type="evidence" value="ECO:0007669"/>
    <property type="project" value="UniProtKB-SubCell"/>
</dbReference>
<evidence type="ECO:0000256" key="2">
    <source>
        <dbReference type="ARBA" id="ARBA00004555"/>
    </source>
</evidence>
<feature type="transmembrane region" description="Helical" evidence="9">
    <location>
        <begin position="447"/>
        <end position="473"/>
    </location>
</feature>
<evidence type="ECO:0000313" key="10">
    <source>
        <dbReference type="EMBL" id="ABN68518.2"/>
    </source>
</evidence>
<keyword evidence="8 9" id="KW-0472">Membrane</keyword>
<protein>
    <recommendedName>
        <fullName evidence="9">Transmembrane 9 superfamily member</fullName>
    </recommendedName>
</protein>
<gene>
    <name evidence="10" type="ORF">PICST_50995</name>
</gene>
<feature type="transmembrane region" description="Helical" evidence="9">
    <location>
        <begin position="330"/>
        <end position="351"/>
    </location>
</feature>
<reference evidence="10 11" key="1">
    <citation type="journal article" date="2007" name="Nat. Biotechnol.">
        <title>Genome sequence of the lignocellulose-bioconverting and xylose-fermenting yeast Pichia stipitis.</title>
        <authorList>
            <person name="Jeffries T.W."/>
            <person name="Grigoriev I.V."/>
            <person name="Grimwood J."/>
            <person name="Laplaza J.M."/>
            <person name="Aerts A."/>
            <person name="Salamov A."/>
            <person name="Schmutz J."/>
            <person name="Lindquist E."/>
            <person name="Dehal P."/>
            <person name="Shapiro H."/>
            <person name="Jin Y.S."/>
            <person name="Passoth V."/>
            <person name="Richardson P.M."/>
        </authorList>
    </citation>
    <scope>NUCLEOTIDE SEQUENCE [LARGE SCALE GENOMIC DNA]</scope>
    <source>
        <strain evidence="11">ATCC 58785 / CBS 6054 / NBRC 10063 / NRRL Y-11545</strain>
    </source>
</reference>
<dbReference type="OMA" id="VVGFEVY"/>
<feature type="transmembrane region" description="Helical" evidence="9">
    <location>
        <begin position="371"/>
        <end position="395"/>
    </location>
</feature>
<keyword evidence="11" id="KW-1185">Reference proteome</keyword>
<feature type="transmembrane region" description="Helical" evidence="9">
    <location>
        <begin position="416"/>
        <end position="441"/>
    </location>
</feature>
<dbReference type="GO" id="GO:0007034">
    <property type="term" value="P:vacuolar transport"/>
    <property type="evidence" value="ECO:0007669"/>
    <property type="project" value="EnsemblFungi"/>
</dbReference>
<evidence type="ECO:0000256" key="6">
    <source>
        <dbReference type="ARBA" id="ARBA00022989"/>
    </source>
</evidence>
<accession>A3M0F9</accession>
<dbReference type="InterPro" id="IPR004240">
    <property type="entry name" value="EMP70"/>
</dbReference>
<feature type="transmembrane region" description="Helical" evidence="9">
    <location>
        <begin position="596"/>
        <end position="618"/>
    </location>
</feature>
<sequence>MVASFKSIYVLTLLLSVCFGLDLGFSPKYYTHSERVDLLVNKVESDNTQLPFEYYNLPFVCPPGDTAKPVHLSLGEILRGDRIWQSNYELYFGVDMPCMRLCDLIAKESGLKRADHLIKNGYVVHWSLDGLPGATTFQSVTQKTKYYAAGFPLGFVKGDLSYIYNHVMLVIRYHKEGPNQNSIVGFEVYPKSVSNEQCPGSSKNYKNFAITFNKDADGHILPQRTTIPYTYSVYWREDKSIDYDSRWDLYYEDETSNSNHHIHWISFVNSLVLIFLGSLVVAVVLLRVLRKDIQGGSLLPSNEFDPSNSWKSLVTEVAQRPVLATSLTTLAASGIQTLIAIVGVIFIFVVNSKFSFSNSRSTSTFFNSHEGAFFSVSLFFFIASGYFSSYFGIIINKMFHHDYLNQPYSISKTISLSLLFSGFLPCLAFSVILFLNFFVWAQESSTALPFGTIIVMVLLFLIIQCPLGVVGGYHGNRRQFDRKSTFLKTSLLSPTKESFEDSIKAKPSPKKVPLMLNPLISIVIFGLIPFGVVYVELLFIFNSVWLEKTTFYYMYSFLFVTTLMLIVIIVESTIIAVYISLAVYHNPHWQWLSFRIGSSIGWFIFGYSIYYFIFYLSVHDFVSSLLFFGYMALACIAVGLGCGAVGLLTGLIFINVIFSAVKED</sequence>
<dbReference type="KEGG" id="pic:PICST_50995"/>
<dbReference type="FunCoup" id="A3M0F9">
    <property type="interactions" value="19"/>
</dbReference>
<dbReference type="eggNOG" id="KOG1278">
    <property type="taxonomic scope" value="Eukaryota"/>
</dbReference>
<dbReference type="Proteomes" id="UP000002258">
    <property type="component" value="Chromosome 8"/>
</dbReference>
<keyword evidence="7" id="KW-0333">Golgi apparatus</keyword>
<evidence type="ECO:0000313" key="11">
    <source>
        <dbReference type="Proteomes" id="UP000002258"/>
    </source>
</evidence>
<organism evidence="10 11">
    <name type="scientific">Scheffersomyces stipitis (strain ATCC 58785 / CBS 6054 / NBRC 10063 / NRRL Y-11545)</name>
    <name type="common">Yeast</name>
    <name type="synonym">Pichia stipitis</name>
    <dbReference type="NCBI Taxonomy" id="322104"/>
    <lineage>
        <taxon>Eukaryota</taxon>
        <taxon>Fungi</taxon>
        <taxon>Dikarya</taxon>
        <taxon>Ascomycota</taxon>
        <taxon>Saccharomycotina</taxon>
        <taxon>Pichiomycetes</taxon>
        <taxon>Debaryomycetaceae</taxon>
        <taxon>Scheffersomyces</taxon>
    </lineage>
</organism>
<feature type="signal peptide" evidence="9">
    <location>
        <begin position="1"/>
        <end position="20"/>
    </location>
</feature>
<dbReference type="GO" id="GO:0072657">
    <property type="term" value="P:protein localization to membrane"/>
    <property type="evidence" value="ECO:0007669"/>
    <property type="project" value="TreeGrafter"/>
</dbReference>
<keyword evidence="6 9" id="KW-1133">Transmembrane helix</keyword>
<dbReference type="GO" id="GO:0005794">
    <property type="term" value="C:Golgi apparatus"/>
    <property type="evidence" value="ECO:0007669"/>
    <property type="project" value="UniProtKB-SubCell"/>
</dbReference>
<dbReference type="GO" id="GO:0006878">
    <property type="term" value="P:intracellular copper ion homeostasis"/>
    <property type="evidence" value="ECO:0007669"/>
    <property type="project" value="EnsemblFungi"/>
</dbReference>
<comment type="similarity">
    <text evidence="3 9">Belongs to the nonaspanin (TM9SF) (TC 9.A.2) family.</text>
</comment>
<evidence type="ECO:0000256" key="4">
    <source>
        <dbReference type="ARBA" id="ARBA00022692"/>
    </source>
</evidence>
<keyword evidence="5 9" id="KW-0732">Signal</keyword>
<dbReference type="EMBL" id="CP000502">
    <property type="protein sequence ID" value="ABN68518.2"/>
    <property type="molecule type" value="Genomic_DNA"/>
</dbReference>
<feature type="transmembrane region" description="Helical" evidence="9">
    <location>
        <begin position="514"/>
        <end position="541"/>
    </location>
</feature>
<keyword evidence="4 9" id="KW-0812">Transmembrane</keyword>
<feature type="chain" id="PRO_5007360200" description="Transmembrane 9 superfamily member" evidence="9">
    <location>
        <begin position="21"/>
        <end position="664"/>
    </location>
</feature>
<dbReference type="Pfam" id="PF02990">
    <property type="entry name" value="EMP70"/>
    <property type="match status" value="1"/>
</dbReference>
<proteinExistence type="inferred from homology"/>
<evidence type="ECO:0000256" key="1">
    <source>
        <dbReference type="ARBA" id="ARBA00004141"/>
    </source>
</evidence>
<dbReference type="AlphaFoldDB" id="A3M0F9"/>
<dbReference type="PANTHER" id="PTHR10766">
    <property type="entry name" value="TRANSMEMBRANE 9 SUPERFAMILY PROTEIN"/>
    <property type="match status" value="1"/>
</dbReference>
<dbReference type="GeneID" id="4840966"/>
<dbReference type="GO" id="GO:0001403">
    <property type="term" value="P:invasive growth in response to glucose limitation"/>
    <property type="evidence" value="ECO:0007669"/>
    <property type="project" value="EnsemblFungi"/>
</dbReference>
<dbReference type="PANTHER" id="PTHR10766:SF55">
    <property type="entry name" value="TRANSMEMBRANE 9 SUPERFAMILY MEMBER 4"/>
    <property type="match status" value="1"/>
</dbReference>
<dbReference type="OrthoDB" id="1666796at2759"/>
<evidence type="ECO:0000256" key="5">
    <source>
        <dbReference type="ARBA" id="ARBA00022729"/>
    </source>
</evidence>
<evidence type="ECO:0000256" key="7">
    <source>
        <dbReference type="ARBA" id="ARBA00023034"/>
    </source>
</evidence>
<dbReference type="RefSeq" id="XP_001386547.2">
    <property type="nucleotide sequence ID" value="XM_001386510.1"/>
</dbReference>
<dbReference type="HOGENOM" id="CLU_010714_4_0_1"/>
<feature type="transmembrane region" description="Helical" evidence="9">
    <location>
        <begin position="630"/>
        <end position="658"/>
    </location>
</feature>
<dbReference type="InParanoid" id="A3M0F9"/>
<feature type="transmembrane region" description="Helical" evidence="9">
    <location>
        <begin position="553"/>
        <end position="584"/>
    </location>
</feature>
<comment type="subcellular location">
    <subcellularLocation>
        <location evidence="2">Golgi apparatus</location>
    </subcellularLocation>
    <subcellularLocation>
        <location evidence="1">Membrane</location>
        <topology evidence="1">Multi-pass membrane protein</topology>
    </subcellularLocation>
</comment>
<feature type="transmembrane region" description="Helical" evidence="9">
    <location>
        <begin position="264"/>
        <end position="289"/>
    </location>
</feature>
<evidence type="ECO:0000256" key="8">
    <source>
        <dbReference type="ARBA" id="ARBA00023136"/>
    </source>
</evidence>
<dbReference type="GO" id="GO:0007124">
    <property type="term" value="P:pseudohyphal growth"/>
    <property type="evidence" value="ECO:0007669"/>
    <property type="project" value="EnsemblFungi"/>
</dbReference>
<evidence type="ECO:0000256" key="3">
    <source>
        <dbReference type="ARBA" id="ARBA00005227"/>
    </source>
</evidence>
<name>A3M0F9_PICST</name>
<evidence type="ECO:0000256" key="9">
    <source>
        <dbReference type="RuleBase" id="RU363079"/>
    </source>
</evidence>